<keyword evidence="3 5" id="KW-0807">Transducer</keyword>
<dbReference type="CDD" id="cd06225">
    <property type="entry name" value="HAMP"/>
    <property type="match status" value="1"/>
</dbReference>
<dbReference type="InterPro" id="IPR000727">
    <property type="entry name" value="T_SNARE_dom"/>
</dbReference>
<evidence type="ECO:0000259" key="9">
    <source>
        <dbReference type="PROSITE" id="PS50885"/>
    </source>
</evidence>
<dbReference type="SMART" id="SM00304">
    <property type="entry name" value="HAMP"/>
    <property type="match status" value="1"/>
</dbReference>
<dbReference type="InterPro" id="IPR003660">
    <property type="entry name" value="HAMP_dom"/>
</dbReference>
<feature type="transmembrane region" description="Helical" evidence="6">
    <location>
        <begin position="170"/>
        <end position="190"/>
    </location>
</feature>
<sequence length="542" mass="56850">MAALTLGTSLNALSSMSKISTEYSELIDQEAKAAVALPRANRSLSEIGRLLYKMIAENQDGETRRLSGRVDEEATMFLKRTNEAQALPGVRDEVERVQAEFRRLTAIVAEVQKAAVAQDDTQADRLMGESFGPASLKLSADLVSLTNQLIKRLDDASDEATATANHIHTLTLTIALVGIALCLGLALAIARYGIALPIRTLAAAMERLAAGDDAVDVRGHDRKDEIGPMARTVLVFKENAAAKRRMEAEQAEQTARAEEERHALMNGMAERFEASVKTVVAQVSSAVTQVQGNARELSAMADQSKAQAVAVAAATQQASANVQTVATAAEEMSSTIAEISRQVNRSAEVAGQAVSRAQGTNQSIQDLAAQAGAIGDVVKLITDIASQTNLLALNATIEAARAGEAGKGFAVVASEVKNLANQTAKATDEIATQIGGMQQATGEAVQAIAEISDTITQINEIATTIAAAMEEQDAATKEIARNVQQAAHGTEEVSSNIAGVEHAAQGTGRAASELSDAADGLAEQATVLSDEVDRFIAQVRVG</sequence>
<proteinExistence type="inferred from homology"/>
<dbReference type="PROSITE" id="PS50192">
    <property type="entry name" value="T_SNARE"/>
    <property type="match status" value="1"/>
</dbReference>
<dbReference type="SUPFAM" id="SSF58104">
    <property type="entry name" value="Methyl-accepting chemotaxis protein (MCP) signaling domain"/>
    <property type="match status" value="1"/>
</dbReference>
<keyword evidence="6" id="KW-1133">Transmembrane helix</keyword>
<gene>
    <name evidence="10" type="ORF">J2851_005845</name>
</gene>
<evidence type="ECO:0000256" key="4">
    <source>
        <dbReference type="ARBA" id="ARBA00029447"/>
    </source>
</evidence>
<evidence type="ECO:0000313" key="10">
    <source>
        <dbReference type="EMBL" id="MBP2296030.1"/>
    </source>
</evidence>
<evidence type="ECO:0000313" key="11">
    <source>
        <dbReference type="Proteomes" id="UP000781958"/>
    </source>
</evidence>
<organism evidence="10 11">
    <name type="scientific">Azospirillum rugosum</name>
    <dbReference type="NCBI Taxonomy" id="416170"/>
    <lineage>
        <taxon>Bacteria</taxon>
        <taxon>Pseudomonadati</taxon>
        <taxon>Pseudomonadota</taxon>
        <taxon>Alphaproteobacteria</taxon>
        <taxon>Rhodospirillales</taxon>
        <taxon>Azospirillaceae</taxon>
        <taxon>Azospirillum</taxon>
    </lineage>
</organism>
<dbReference type="PROSITE" id="PS50111">
    <property type="entry name" value="CHEMOTAXIS_TRANSDUC_2"/>
    <property type="match status" value="1"/>
</dbReference>
<keyword evidence="2" id="KW-1003">Cell membrane</keyword>
<keyword evidence="11" id="KW-1185">Reference proteome</keyword>
<evidence type="ECO:0000256" key="2">
    <source>
        <dbReference type="ARBA" id="ARBA00022519"/>
    </source>
</evidence>
<dbReference type="PANTHER" id="PTHR32089:SF112">
    <property type="entry name" value="LYSOZYME-LIKE PROTEIN-RELATED"/>
    <property type="match status" value="1"/>
</dbReference>
<dbReference type="Pfam" id="PF00015">
    <property type="entry name" value="MCPsignal"/>
    <property type="match status" value="1"/>
</dbReference>
<evidence type="ECO:0000259" key="8">
    <source>
        <dbReference type="PROSITE" id="PS50192"/>
    </source>
</evidence>
<dbReference type="EMBL" id="JAGINP010000026">
    <property type="protein sequence ID" value="MBP2296030.1"/>
    <property type="molecule type" value="Genomic_DNA"/>
</dbReference>
<dbReference type="Pfam" id="PF00672">
    <property type="entry name" value="HAMP"/>
    <property type="match status" value="1"/>
</dbReference>
<accession>A0ABS4STZ8</accession>
<evidence type="ECO:0000256" key="6">
    <source>
        <dbReference type="SAM" id="Phobius"/>
    </source>
</evidence>
<comment type="caution">
    <text evidence="10">The sequence shown here is derived from an EMBL/GenBank/DDBJ whole genome shotgun (WGS) entry which is preliminary data.</text>
</comment>
<evidence type="ECO:0000256" key="3">
    <source>
        <dbReference type="ARBA" id="ARBA00023224"/>
    </source>
</evidence>
<feature type="domain" description="Methyl-accepting transducer" evidence="7">
    <location>
        <begin position="279"/>
        <end position="522"/>
    </location>
</feature>
<dbReference type="PRINTS" id="PR00260">
    <property type="entry name" value="CHEMTRNSDUCR"/>
</dbReference>
<evidence type="ECO:0000256" key="1">
    <source>
        <dbReference type="ARBA" id="ARBA00004429"/>
    </source>
</evidence>
<dbReference type="InterPro" id="IPR004089">
    <property type="entry name" value="MCPsignal_dom"/>
</dbReference>
<evidence type="ECO:0000256" key="5">
    <source>
        <dbReference type="PROSITE-ProRule" id="PRU00284"/>
    </source>
</evidence>
<keyword evidence="6" id="KW-0472">Membrane</keyword>
<protein>
    <submittedName>
        <fullName evidence="10">Methyl-accepting chemotaxis protein</fullName>
    </submittedName>
</protein>
<evidence type="ECO:0000259" key="7">
    <source>
        <dbReference type="PROSITE" id="PS50111"/>
    </source>
</evidence>
<feature type="domain" description="T-SNARE coiled-coil homology" evidence="8">
    <location>
        <begin position="438"/>
        <end position="500"/>
    </location>
</feature>
<reference evidence="10 11" key="1">
    <citation type="submission" date="2021-03" db="EMBL/GenBank/DDBJ databases">
        <title>Genomic Encyclopedia of Type Strains, Phase III (KMG-III): the genomes of soil and plant-associated and newly described type strains.</title>
        <authorList>
            <person name="Whitman W."/>
        </authorList>
    </citation>
    <scope>NUCLEOTIDE SEQUENCE [LARGE SCALE GENOMIC DNA]</scope>
    <source>
        <strain evidence="10 11">IMMIB AFH-6</strain>
    </source>
</reference>
<dbReference type="Proteomes" id="UP000781958">
    <property type="component" value="Unassembled WGS sequence"/>
</dbReference>
<dbReference type="InterPro" id="IPR004090">
    <property type="entry name" value="Chemotax_Me-accpt_rcpt"/>
</dbReference>
<dbReference type="Gene3D" id="6.10.340.10">
    <property type="match status" value="1"/>
</dbReference>
<comment type="similarity">
    <text evidence="4">Belongs to the methyl-accepting chemotaxis (MCP) protein family.</text>
</comment>
<feature type="domain" description="HAMP" evidence="9">
    <location>
        <begin position="192"/>
        <end position="245"/>
    </location>
</feature>
<dbReference type="SMART" id="SM00283">
    <property type="entry name" value="MA"/>
    <property type="match status" value="1"/>
</dbReference>
<dbReference type="PROSITE" id="PS50885">
    <property type="entry name" value="HAMP"/>
    <property type="match status" value="1"/>
</dbReference>
<comment type="subcellular location">
    <subcellularLocation>
        <location evidence="1">Cell inner membrane</location>
        <topology evidence="1">Multi-pass membrane protein</topology>
    </subcellularLocation>
</comment>
<name>A0ABS4STZ8_9PROT</name>
<keyword evidence="2" id="KW-0997">Cell inner membrane</keyword>
<dbReference type="PANTHER" id="PTHR32089">
    <property type="entry name" value="METHYL-ACCEPTING CHEMOTAXIS PROTEIN MCPB"/>
    <property type="match status" value="1"/>
</dbReference>
<keyword evidence="6" id="KW-0812">Transmembrane</keyword>
<dbReference type="Gene3D" id="1.10.287.950">
    <property type="entry name" value="Methyl-accepting chemotaxis protein"/>
    <property type="match status" value="1"/>
</dbReference>